<name>A0AA38J9Z1_9CUCU</name>
<gene>
    <name evidence="1" type="ORF">Zmor_002335</name>
</gene>
<proteinExistence type="predicted"/>
<reference evidence="1" key="1">
    <citation type="journal article" date="2023" name="G3 (Bethesda)">
        <title>Whole genome assemblies of Zophobas morio and Tenebrio molitor.</title>
        <authorList>
            <person name="Kaur S."/>
            <person name="Stinson S.A."/>
            <person name="diCenzo G.C."/>
        </authorList>
    </citation>
    <scope>NUCLEOTIDE SEQUENCE</scope>
    <source>
        <strain evidence="1">QUZm001</strain>
    </source>
</reference>
<organism evidence="1 2">
    <name type="scientific">Zophobas morio</name>
    <dbReference type="NCBI Taxonomy" id="2755281"/>
    <lineage>
        <taxon>Eukaryota</taxon>
        <taxon>Metazoa</taxon>
        <taxon>Ecdysozoa</taxon>
        <taxon>Arthropoda</taxon>
        <taxon>Hexapoda</taxon>
        <taxon>Insecta</taxon>
        <taxon>Pterygota</taxon>
        <taxon>Neoptera</taxon>
        <taxon>Endopterygota</taxon>
        <taxon>Coleoptera</taxon>
        <taxon>Polyphaga</taxon>
        <taxon>Cucujiformia</taxon>
        <taxon>Tenebrionidae</taxon>
        <taxon>Zophobas</taxon>
    </lineage>
</organism>
<keyword evidence="2" id="KW-1185">Reference proteome</keyword>
<dbReference type="AlphaFoldDB" id="A0AA38J9Z1"/>
<comment type="caution">
    <text evidence="1">The sequence shown here is derived from an EMBL/GenBank/DDBJ whole genome shotgun (WGS) entry which is preliminary data.</text>
</comment>
<dbReference type="EMBL" id="JALNTZ010000001">
    <property type="protein sequence ID" value="KAJ3666912.1"/>
    <property type="molecule type" value="Genomic_DNA"/>
</dbReference>
<evidence type="ECO:0000313" key="1">
    <source>
        <dbReference type="EMBL" id="KAJ3666912.1"/>
    </source>
</evidence>
<sequence length="128" mass="14959">MKIEVTKERSLREAIEIFMEKRMDVKVKIERANKIANDMIVCEIESLPKKIEIFKSKARLKGTQIYINDDLTLTQQKIQAAIRKMAKEHKEKGHKVKLGCTKLISDGNTFIWHNEEKRLKPQKTRLPG</sequence>
<dbReference type="Proteomes" id="UP001168821">
    <property type="component" value="Unassembled WGS sequence"/>
</dbReference>
<accession>A0AA38J9Z1</accession>
<protein>
    <submittedName>
        <fullName evidence="1">Uncharacterized protein</fullName>
    </submittedName>
</protein>
<evidence type="ECO:0000313" key="2">
    <source>
        <dbReference type="Proteomes" id="UP001168821"/>
    </source>
</evidence>